<proteinExistence type="predicted"/>
<dbReference type="PANTHER" id="PTHR40045:SF1">
    <property type="entry name" value="YQCI_YCGG FAMILY PROTEIN"/>
    <property type="match status" value="1"/>
</dbReference>
<dbReference type="PANTHER" id="PTHR40045">
    <property type="entry name" value="YCGG FAMILY PROTEIN"/>
    <property type="match status" value="1"/>
</dbReference>
<organism evidence="1 2">
    <name type="scientific">Cohnella hashimotonis</name>
    <dbReference type="NCBI Taxonomy" id="2826895"/>
    <lineage>
        <taxon>Bacteria</taxon>
        <taxon>Bacillati</taxon>
        <taxon>Bacillota</taxon>
        <taxon>Bacilli</taxon>
        <taxon>Bacillales</taxon>
        <taxon>Paenibacillaceae</taxon>
        <taxon>Cohnella</taxon>
    </lineage>
</organism>
<name>A0ABT6TL74_9BACL</name>
<dbReference type="InterPro" id="IPR014988">
    <property type="entry name" value="Uncharacterised_YqcI/YcgG"/>
</dbReference>
<evidence type="ECO:0000313" key="2">
    <source>
        <dbReference type="Proteomes" id="UP001161691"/>
    </source>
</evidence>
<gene>
    <name evidence="1" type="ORF">KB449_18960</name>
</gene>
<sequence length="248" mass="28440">MSLLLQPADIENAEPAPEAWKKEAFRAFAAKMSDRKARFPCIPATQAFALGHLRYGFVARPWHPSAAGELGELVAEYGKASRRFGDYSSLIVFFDREPDEKDVLAYEAKFWDLLSEASRMDQAAWPADIPEDTGQPIWEYCFDNERYFVYCATPAHRSRQSRHFPFFMLALTPRWVLDRWHAHPARAAATAPLIRARLAAYDEAPAHPELKPYGSQGNLEYKQYFLRDDDTALTGCPFHRELKKEHAE</sequence>
<reference evidence="1" key="1">
    <citation type="submission" date="2023-04" db="EMBL/GenBank/DDBJ databases">
        <title>Comparative genomic analysis of Cohnella hashimotonis sp. nov., isolated from the International Space Station.</title>
        <authorList>
            <person name="Venkateswaran K."/>
            <person name="Simpson A."/>
        </authorList>
    </citation>
    <scope>NUCLEOTIDE SEQUENCE</scope>
    <source>
        <strain evidence="1">F6_2S_P_1</strain>
    </source>
</reference>
<protein>
    <submittedName>
        <fullName evidence="1">YqcI/YcgG family protein</fullName>
    </submittedName>
</protein>
<dbReference type="EMBL" id="JAGRPV010000001">
    <property type="protein sequence ID" value="MDI4647065.1"/>
    <property type="molecule type" value="Genomic_DNA"/>
</dbReference>
<comment type="caution">
    <text evidence="1">The sequence shown here is derived from an EMBL/GenBank/DDBJ whole genome shotgun (WGS) entry which is preliminary data.</text>
</comment>
<dbReference type="RefSeq" id="WP_282909871.1">
    <property type="nucleotide sequence ID" value="NZ_JAGRPV010000001.1"/>
</dbReference>
<evidence type="ECO:0000313" key="1">
    <source>
        <dbReference type="EMBL" id="MDI4647065.1"/>
    </source>
</evidence>
<dbReference type="Pfam" id="PF08892">
    <property type="entry name" value="YqcI_YcgG"/>
    <property type="match status" value="1"/>
</dbReference>
<keyword evidence="2" id="KW-1185">Reference proteome</keyword>
<dbReference type="Proteomes" id="UP001161691">
    <property type="component" value="Unassembled WGS sequence"/>
</dbReference>
<accession>A0ABT6TL74</accession>